<dbReference type="EMBL" id="ML210259">
    <property type="protein sequence ID" value="TFK21737.1"/>
    <property type="molecule type" value="Genomic_DNA"/>
</dbReference>
<name>A0A5C3KNS8_COPMA</name>
<evidence type="ECO:0000313" key="2">
    <source>
        <dbReference type="EMBL" id="TFK21737.1"/>
    </source>
</evidence>
<proteinExistence type="predicted"/>
<protein>
    <submittedName>
        <fullName evidence="2">Uncharacterized protein</fullName>
    </submittedName>
</protein>
<reference evidence="2 3" key="1">
    <citation type="journal article" date="2019" name="Nat. Ecol. Evol.">
        <title>Megaphylogeny resolves global patterns of mushroom evolution.</title>
        <authorList>
            <person name="Varga T."/>
            <person name="Krizsan K."/>
            <person name="Foldi C."/>
            <person name="Dima B."/>
            <person name="Sanchez-Garcia M."/>
            <person name="Sanchez-Ramirez S."/>
            <person name="Szollosi G.J."/>
            <person name="Szarkandi J.G."/>
            <person name="Papp V."/>
            <person name="Albert L."/>
            <person name="Andreopoulos W."/>
            <person name="Angelini C."/>
            <person name="Antonin V."/>
            <person name="Barry K.W."/>
            <person name="Bougher N.L."/>
            <person name="Buchanan P."/>
            <person name="Buyck B."/>
            <person name="Bense V."/>
            <person name="Catcheside P."/>
            <person name="Chovatia M."/>
            <person name="Cooper J."/>
            <person name="Damon W."/>
            <person name="Desjardin D."/>
            <person name="Finy P."/>
            <person name="Geml J."/>
            <person name="Haridas S."/>
            <person name="Hughes K."/>
            <person name="Justo A."/>
            <person name="Karasinski D."/>
            <person name="Kautmanova I."/>
            <person name="Kiss B."/>
            <person name="Kocsube S."/>
            <person name="Kotiranta H."/>
            <person name="LaButti K.M."/>
            <person name="Lechner B.E."/>
            <person name="Liimatainen K."/>
            <person name="Lipzen A."/>
            <person name="Lukacs Z."/>
            <person name="Mihaltcheva S."/>
            <person name="Morgado L.N."/>
            <person name="Niskanen T."/>
            <person name="Noordeloos M.E."/>
            <person name="Ohm R.A."/>
            <person name="Ortiz-Santana B."/>
            <person name="Ovrebo C."/>
            <person name="Racz N."/>
            <person name="Riley R."/>
            <person name="Savchenko A."/>
            <person name="Shiryaev A."/>
            <person name="Soop K."/>
            <person name="Spirin V."/>
            <person name="Szebenyi C."/>
            <person name="Tomsovsky M."/>
            <person name="Tulloss R.E."/>
            <person name="Uehling J."/>
            <person name="Grigoriev I.V."/>
            <person name="Vagvolgyi C."/>
            <person name="Papp T."/>
            <person name="Martin F.M."/>
            <person name="Miettinen O."/>
            <person name="Hibbett D.S."/>
            <person name="Nagy L.G."/>
        </authorList>
    </citation>
    <scope>NUCLEOTIDE SEQUENCE [LARGE SCALE GENOMIC DNA]</scope>
    <source>
        <strain evidence="2 3">CBS 121175</strain>
    </source>
</reference>
<dbReference type="AlphaFoldDB" id="A0A5C3KNS8"/>
<feature type="compositionally biased region" description="Basic and acidic residues" evidence="1">
    <location>
        <begin position="123"/>
        <end position="139"/>
    </location>
</feature>
<accession>A0A5C3KNS8</accession>
<evidence type="ECO:0000313" key="3">
    <source>
        <dbReference type="Proteomes" id="UP000307440"/>
    </source>
</evidence>
<organism evidence="2 3">
    <name type="scientific">Coprinopsis marcescibilis</name>
    <name type="common">Agaric fungus</name>
    <name type="synonym">Psathyrella marcescibilis</name>
    <dbReference type="NCBI Taxonomy" id="230819"/>
    <lineage>
        <taxon>Eukaryota</taxon>
        <taxon>Fungi</taxon>
        <taxon>Dikarya</taxon>
        <taxon>Basidiomycota</taxon>
        <taxon>Agaricomycotina</taxon>
        <taxon>Agaricomycetes</taxon>
        <taxon>Agaricomycetidae</taxon>
        <taxon>Agaricales</taxon>
        <taxon>Agaricineae</taxon>
        <taxon>Psathyrellaceae</taxon>
        <taxon>Coprinopsis</taxon>
    </lineage>
</organism>
<sequence length="201" mass="22371">MPPAHLRALGFLPVRGRGLSLPVAEAWGPKALPQRQFLSIVVAHDIQNGQLQTPWYDASASSALHSARSARVIAFCSRQLARLFQDIFGRLPSLEVLLEGRADFKVSEVGQICEPQPARCRRREASDRRQEREDHRHEASPPSVSSRAMPLGRLGGSRSITVCQPCINEAKGHWRLFCSWRLLDFIVVLGGKGLGCWGWDV</sequence>
<dbReference type="Proteomes" id="UP000307440">
    <property type="component" value="Unassembled WGS sequence"/>
</dbReference>
<keyword evidence="3" id="KW-1185">Reference proteome</keyword>
<feature type="region of interest" description="Disordered" evidence="1">
    <location>
        <begin position="120"/>
        <end position="150"/>
    </location>
</feature>
<gene>
    <name evidence="2" type="ORF">FA15DRAFT_706969</name>
</gene>
<evidence type="ECO:0000256" key="1">
    <source>
        <dbReference type="SAM" id="MobiDB-lite"/>
    </source>
</evidence>